<protein>
    <recommendedName>
        <fullName evidence="10">Protein kinase domain-containing protein</fullName>
    </recommendedName>
</protein>
<dbReference type="InterPro" id="IPR001611">
    <property type="entry name" value="Leu-rich_rpt"/>
</dbReference>
<dbReference type="Proteomes" id="UP000657918">
    <property type="component" value="Chromosome 16"/>
</dbReference>
<dbReference type="Gene3D" id="3.80.10.10">
    <property type="entry name" value="Ribonuclease Inhibitor"/>
    <property type="match status" value="1"/>
</dbReference>
<dbReference type="Pfam" id="PF00560">
    <property type="entry name" value="LRR_1"/>
    <property type="match status" value="2"/>
</dbReference>
<organism evidence="11 12">
    <name type="scientific">Salix dunnii</name>
    <dbReference type="NCBI Taxonomy" id="1413687"/>
    <lineage>
        <taxon>Eukaryota</taxon>
        <taxon>Viridiplantae</taxon>
        <taxon>Streptophyta</taxon>
        <taxon>Embryophyta</taxon>
        <taxon>Tracheophyta</taxon>
        <taxon>Spermatophyta</taxon>
        <taxon>Magnoliopsida</taxon>
        <taxon>eudicotyledons</taxon>
        <taxon>Gunneridae</taxon>
        <taxon>Pentapetalae</taxon>
        <taxon>rosids</taxon>
        <taxon>fabids</taxon>
        <taxon>Malpighiales</taxon>
        <taxon>Salicaceae</taxon>
        <taxon>Saliceae</taxon>
        <taxon>Salix</taxon>
    </lineage>
</organism>
<dbReference type="PROSITE" id="PS50011">
    <property type="entry name" value="PROTEIN_KINASE_DOM"/>
    <property type="match status" value="1"/>
</dbReference>
<keyword evidence="1" id="KW-0433">Leucine-rich repeat</keyword>
<evidence type="ECO:0000313" key="11">
    <source>
        <dbReference type="EMBL" id="KAF9665829.1"/>
    </source>
</evidence>
<keyword evidence="12" id="KW-1185">Reference proteome</keyword>
<keyword evidence="2 9" id="KW-0812">Transmembrane</keyword>
<evidence type="ECO:0000256" key="5">
    <source>
        <dbReference type="ARBA" id="ARBA00022989"/>
    </source>
</evidence>
<accession>A0A835JC20</accession>
<keyword evidence="3" id="KW-0732">Signal</keyword>
<dbReference type="InterPro" id="IPR032675">
    <property type="entry name" value="LRR_dom_sf"/>
</dbReference>
<evidence type="ECO:0000256" key="3">
    <source>
        <dbReference type="ARBA" id="ARBA00022729"/>
    </source>
</evidence>
<evidence type="ECO:0000256" key="6">
    <source>
        <dbReference type="ARBA" id="ARBA00023136"/>
    </source>
</evidence>
<gene>
    <name evidence="11" type="ORF">SADUNF_Sadunf16G0164600</name>
</gene>
<reference evidence="11 12" key="1">
    <citation type="submission" date="2020-10" db="EMBL/GenBank/DDBJ databases">
        <title>Plant Genome Project.</title>
        <authorList>
            <person name="Zhang R.-G."/>
        </authorList>
    </citation>
    <scope>NUCLEOTIDE SEQUENCE [LARGE SCALE GENOMIC DNA]</scope>
    <source>
        <strain evidence="11">FAFU-HL-1</strain>
        <tissue evidence="11">Leaf</tissue>
    </source>
</reference>
<feature type="compositionally biased region" description="Low complexity" evidence="8">
    <location>
        <begin position="355"/>
        <end position="384"/>
    </location>
</feature>
<dbReference type="PANTHER" id="PTHR46084">
    <property type="entry name" value="PROTEIN MALE DISCOVERER 2"/>
    <property type="match status" value="1"/>
</dbReference>
<dbReference type="Gene3D" id="1.10.510.10">
    <property type="entry name" value="Transferase(Phosphotransferase) domain 1"/>
    <property type="match status" value="1"/>
</dbReference>
<keyword evidence="4" id="KW-0677">Repeat</keyword>
<keyword evidence="6 9" id="KW-0472">Membrane</keyword>
<dbReference type="FunFam" id="3.30.200.20:FF:000489">
    <property type="entry name" value="Inactive receptor-like serine/threonine-protein kinase"/>
    <property type="match status" value="1"/>
</dbReference>
<sequence length="817" mass="90604">MINTIIQNQKLININTGKTRKVPGSVHGTCNCNIWNQSFVSIKRGCSDQFLRSRESHEIVDLSQIRIYLQFTTPMIFNSKNKENYNGRKSIPPTRRVTSTCLFRVVDYLFNDGWLEIERCEASHEDFDAGFAVIAAKFELLLVSKHRRNVIVFENGAGLALLRFREKVEGDPLGALSNWIEKDGDIDPCSWFGVECSDDKVVIFQKWATCRHLTDLCLGGTLAPELGRLTYLKSLNLRNNSFHGNIPREIGELRELEVLDLGYNNFSGPFPSSFANNLSLTTLLLDNNKFLDGISPEVNDLQVLSEVQTDENQLRASCCCRDITWKIVQSRNIAHRMLLQVADPPNPPIGDNGASPSPSLLPPSGSQLSPSMAPSGSPSLSPSPSFFPSPSPSESPSYSPAESYSSLPLPPSPSPMIAPTPASPAPENQPRVFTVQPQHDWVSMVPAPSPSHLEHSKSKNHTVLITGVIAGSVFALISAVGVFFFRRSKAVTVKPWATGLSGQLQKAFVTGVPKLKRSELEVACEDFSNIIGSFSDGTVYKGTLSSGVEIAVTSTAVKSREDWSKNLEAQFRNKIDTLSKMNHKNFVNLIGFCEEDEPFTRIMVFEYAPNGTLFEHMHIKEAEHLDWGMRLRIAMGMAYCLEYMHQLSPPVAHKKLQSSSIYLTEDYAAKISDFSFWNDATAAKTGSPSMELLESQPSDPESNVYSFGVILFEMITGRIPYAVDSGSLVDWASDYLRGEQPLKEKVDPTLKSFQEDEVEKLSEVIRNCIHPDPKQRPTMKEIAAKLKEITSVGPDGATPKLSPLWWAELEIMSAEGS</sequence>
<dbReference type="OrthoDB" id="291737at2759"/>
<keyword evidence="5 9" id="KW-1133">Transmembrane helix</keyword>
<feature type="compositionally biased region" description="Pro residues" evidence="8">
    <location>
        <begin position="408"/>
        <end position="424"/>
    </location>
</feature>
<dbReference type="GO" id="GO:0004672">
    <property type="term" value="F:protein kinase activity"/>
    <property type="evidence" value="ECO:0007669"/>
    <property type="project" value="InterPro"/>
</dbReference>
<dbReference type="PANTHER" id="PTHR46084:SF14">
    <property type="entry name" value="PROTEIN KINASE DOMAIN-CONTAINING PROTEIN"/>
    <property type="match status" value="1"/>
</dbReference>
<dbReference type="Gene3D" id="3.30.200.20">
    <property type="entry name" value="Phosphorylase Kinase, domain 1"/>
    <property type="match status" value="1"/>
</dbReference>
<dbReference type="GO" id="GO:0005524">
    <property type="term" value="F:ATP binding"/>
    <property type="evidence" value="ECO:0007669"/>
    <property type="project" value="InterPro"/>
</dbReference>
<dbReference type="FunFam" id="3.80.10.10:FF:000129">
    <property type="entry name" value="Leucine-rich repeat receptor-like kinase"/>
    <property type="match status" value="1"/>
</dbReference>
<dbReference type="AlphaFoldDB" id="A0A835JC20"/>
<evidence type="ECO:0000313" key="12">
    <source>
        <dbReference type="Proteomes" id="UP000657918"/>
    </source>
</evidence>
<dbReference type="EMBL" id="JADGMS010000016">
    <property type="protein sequence ID" value="KAF9665829.1"/>
    <property type="molecule type" value="Genomic_DNA"/>
</dbReference>
<dbReference type="Pfam" id="PF07714">
    <property type="entry name" value="PK_Tyr_Ser-Thr"/>
    <property type="match status" value="1"/>
</dbReference>
<name>A0A835JC20_9ROSI</name>
<evidence type="ECO:0000259" key="10">
    <source>
        <dbReference type="PROSITE" id="PS50011"/>
    </source>
</evidence>
<evidence type="ECO:0000256" key="1">
    <source>
        <dbReference type="ARBA" id="ARBA00022614"/>
    </source>
</evidence>
<dbReference type="Pfam" id="PF08263">
    <property type="entry name" value="LRRNT_2"/>
    <property type="match status" value="1"/>
</dbReference>
<dbReference type="InterPro" id="IPR011009">
    <property type="entry name" value="Kinase-like_dom_sf"/>
</dbReference>
<feature type="domain" description="Protein kinase" evidence="10">
    <location>
        <begin position="525"/>
        <end position="789"/>
    </location>
</feature>
<dbReference type="SUPFAM" id="SSF56112">
    <property type="entry name" value="Protein kinase-like (PK-like)"/>
    <property type="match status" value="1"/>
</dbReference>
<evidence type="ECO:0000256" key="2">
    <source>
        <dbReference type="ARBA" id="ARBA00022692"/>
    </source>
</evidence>
<evidence type="ECO:0000256" key="7">
    <source>
        <dbReference type="ARBA" id="ARBA00046288"/>
    </source>
</evidence>
<dbReference type="InterPro" id="IPR013210">
    <property type="entry name" value="LRR_N_plant-typ"/>
</dbReference>
<feature type="transmembrane region" description="Helical" evidence="9">
    <location>
        <begin position="463"/>
        <end position="485"/>
    </location>
</feature>
<proteinExistence type="predicted"/>
<dbReference type="InterPro" id="IPR000719">
    <property type="entry name" value="Prot_kinase_dom"/>
</dbReference>
<dbReference type="GO" id="GO:0012505">
    <property type="term" value="C:endomembrane system"/>
    <property type="evidence" value="ECO:0007669"/>
    <property type="project" value="UniProtKB-SubCell"/>
</dbReference>
<comment type="caution">
    <text evidence="11">The sequence shown here is derived from an EMBL/GenBank/DDBJ whole genome shotgun (WGS) entry which is preliminary data.</text>
</comment>
<dbReference type="SUPFAM" id="SSF52058">
    <property type="entry name" value="L domain-like"/>
    <property type="match status" value="1"/>
</dbReference>
<evidence type="ECO:0000256" key="9">
    <source>
        <dbReference type="SAM" id="Phobius"/>
    </source>
</evidence>
<dbReference type="InterPro" id="IPR001245">
    <property type="entry name" value="Ser-Thr/Tyr_kinase_cat_dom"/>
</dbReference>
<feature type="region of interest" description="Disordered" evidence="8">
    <location>
        <begin position="342"/>
        <end position="430"/>
    </location>
</feature>
<feature type="compositionally biased region" description="Low complexity" evidence="8">
    <location>
        <begin position="394"/>
        <end position="407"/>
    </location>
</feature>
<evidence type="ECO:0000256" key="4">
    <source>
        <dbReference type="ARBA" id="ARBA00022737"/>
    </source>
</evidence>
<evidence type="ECO:0000256" key="8">
    <source>
        <dbReference type="SAM" id="MobiDB-lite"/>
    </source>
</evidence>
<comment type="subcellular location">
    <subcellularLocation>
        <location evidence="7">Endomembrane system</location>
        <topology evidence="7">Single-pass type I membrane protein</topology>
    </subcellularLocation>
</comment>